<name>A0A518EUG4_9BACT</name>
<dbReference type="AlphaFoldDB" id="A0A518EUG4"/>
<keyword evidence="2" id="KW-1185">Reference proteome</keyword>
<gene>
    <name evidence="1" type="ORF">Poly30_32790</name>
</gene>
<dbReference type="RefSeq" id="WP_145199186.1">
    <property type="nucleotide sequence ID" value="NZ_CP036434.1"/>
</dbReference>
<evidence type="ECO:0000313" key="1">
    <source>
        <dbReference type="EMBL" id="QDV07747.1"/>
    </source>
</evidence>
<protein>
    <submittedName>
        <fullName evidence="1">Uncharacterized protein</fullName>
    </submittedName>
</protein>
<dbReference type="Proteomes" id="UP000320390">
    <property type="component" value="Chromosome"/>
</dbReference>
<accession>A0A518EUG4</accession>
<evidence type="ECO:0000313" key="2">
    <source>
        <dbReference type="Proteomes" id="UP000320390"/>
    </source>
</evidence>
<sequence>MDRQWGVLLLLWMMAMAWLGHAHETVPTDADLWHEFERSADARLLDTLILRGAFGQAGIPEFSDWILRNEEWIARIRALHPLETPGPRCRARR</sequence>
<proteinExistence type="predicted"/>
<organism evidence="1 2">
    <name type="scientific">Saltatorellus ferox</name>
    <dbReference type="NCBI Taxonomy" id="2528018"/>
    <lineage>
        <taxon>Bacteria</taxon>
        <taxon>Pseudomonadati</taxon>
        <taxon>Planctomycetota</taxon>
        <taxon>Planctomycetia</taxon>
        <taxon>Planctomycetia incertae sedis</taxon>
        <taxon>Saltatorellus</taxon>
    </lineage>
</organism>
<dbReference type="EMBL" id="CP036434">
    <property type="protein sequence ID" value="QDV07747.1"/>
    <property type="molecule type" value="Genomic_DNA"/>
</dbReference>
<reference evidence="1 2" key="1">
    <citation type="submission" date="2019-02" db="EMBL/GenBank/DDBJ databases">
        <title>Deep-cultivation of Planctomycetes and their phenomic and genomic characterization uncovers novel biology.</title>
        <authorList>
            <person name="Wiegand S."/>
            <person name="Jogler M."/>
            <person name="Boedeker C."/>
            <person name="Pinto D."/>
            <person name="Vollmers J."/>
            <person name="Rivas-Marin E."/>
            <person name="Kohn T."/>
            <person name="Peeters S.H."/>
            <person name="Heuer A."/>
            <person name="Rast P."/>
            <person name="Oberbeckmann S."/>
            <person name="Bunk B."/>
            <person name="Jeske O."/>
            <person name="Meyerdierks A."/>
            <person name="Storesund J.E."/>
            <person name="Kallscheuer N."/>
            <person name="Luecker S."/>
            <person name="Lage O.M."/>
            <person name="Pohl T."/>
            <person name="Merkel B.J."/>
            <person name="Hornburger P."/>
            <person name="Mueller R.-W."/>
            <person name="Bruemmer F."/>
            <person name="Labrenz M."/>
            <person name="Spormann A.M."/>
            <person name="Op den Camp H."/>
            <person name="Overmann J."/>
            <person name="Amann R."/>
            <person name="Jetten M.S.M."/>
            <person name="Mascher T."/>
            <person name="Medema M.H."/>
            <person name="Devos D.P."/>
            <person name="Kaster A.-K."/>
            <person name="Ovreas L."/>
            <person name="Rohde M."/>
            <person name="Galperin M.Y."/>
            <person name="Jogler C."/>
        </authorList>
    </citation>
    <scope>NUCLEOTIDE SEQUENCE [LARGE SCALE GENOMIC DNA]</scope>
    <source>
        <strain evidence="1 2">Poly30</strain>
    </source>
</reference>